<evidence type="ECO:0000256" key="1">
    <source>
        <dbReference type="ARBA" id="ARBA00002540"/>
    </source>
</evidence>
<evidence type="ECO:0000256" key="7">
    <source>
        <dbReference type="SAM" id="MobiDB-lite"/>
    </source>
</evidence>
<keyword evidence="9" id="KW-1185">Reference proteome</keyword>
<dbReference type="PANTHER" id="PTHR17005">
    <property type="entry name" value="MALE-ENHANCED ANTIGEN-1"/>
    <property type="match status" value="1"/>
</dbReference>
<accession>A0A482W8S2</accession>
<dbReference type="GO" id="GO:0030154">
    <property type="term" value="P:cell differentiation"/>
    <property type="evidence" value="ECO:0007669"/>
    <property type="project" value="UniProtKB-KW"/>
</dbReference>
<dbReference type="GO" id="GO:0007283">
    <property type="term" value="P:spermatogenesis"/>
    <property type="evidence" value="ECO:0007669"/>
    <property type="project" value="UniProtKB-KW"/>
</dbReference>
<dbReference type="EMBL" id="QDEB01023176">
    <property type="protein sequence ID" value="RZC40778.1"/>
    <property type="molecule type" value="Genomic_DNA"/>
</dbReference>
<evidence type="ECO:0000256" key="4">
    <source>
        <dbReference type="ARBA" id="ARBA00022553"/>
    </source>
</evidence>
<dbReference type="OrthoDB" id="5593200at2759"/>
<evidence type="ECO:0000256" key="5">
    <source>
        <dbReference type="ARBA" id="ARBA00022782"/>
    </source>
</evidence>
<feature type="compositionally biased region" description="Acidic residues" evidence="7">
    <location>
        <begin position="1"/>
        <end position="11"/>
    </location>
</feature>
<feature type="compositionally biased region" description="Acidic residues" evidence="7">
    <location>
        <begin position="27"/>
        <end position="39"/>
    </location>
</feature>
<dbReference type="Pfam" id="PF06910">
    <property type="entry name" value="MEA1"/>
    <property type="match status" value="1"/>
</dbReference>
<dbReference type="AlphaFoldDB" id="A0A482W8S2"/>
<dbReference type="InterPro" id="IPR009685">
    <property type="entry name" value="MEA1"/>
</dbReference>
<protein>
    <recommendedName>
        <fullName evidence="2">Male-enhanced antigen 1</fullName>
    </recommendedName>
</protein>
<feature type="region of interest" description="Disordered" evidence="7">
    <location>
        <begin position="1"/>
        <end position="50"/>
    </location>
</feature>
<keyword evidence="5" id="KW-0221">Differentiation</keyword>
<dbReference type="Proteomes" id="UP000292052">
    <property type="component" value="Unassembled WGS sequence"/>
</dbReference>
<sequence length="127" mass="14371">MVADADTDEEDSPHNEYQPLPMHEMAEVSDDDLNSDSEEAAGISNEDSLPSITRIEDALVKEVWMGPAPKAVDIEMDNNKVDEVKQAMMNFTLPPSSIPEWANNIPEEQWKQQLISRLQYLQKKGKE</sequence>
<evidence type="ECO:0000256" key="3">
    <source>
        <dbReference type="ARBA" id="ARBA00022473"/>
    </source>
</evidence>
<organism evidence="8 9">
    <name type="scientific">Asbolus verrucosus</name>
    <name type="common">Desert ironclad beetle</name>
    <dbReference type="NCBI Taxonomy" id="1661398"/>
    <lineage>
        <taxon>Eukaryota</taxon>
        <taxon>Metazoa</taxon>
        <taxon>Ecdysozoa</taxon>
        <taxon>Arthropoda</taxon>
        <taxon>Hexapoda</taxon>
        <taxon>Insecta</taxon>
        <taxon>Pterygota</taxon>
        <taxon>Neoptera</taxon>
        <taxon>Endopterygota</taxon>
        <taxon>Coleoptera</taxon>
        <taxon>Polyphaga</taxon>
        <taxon>Cucujiformia</taxon>
        <taxon>Tenebrionidae</taxon>
        <taxon>Pimeliinae</taxon>
        <taxon>Asbolus</taxon>
    </lineage>
</organism>
<comment type="caution">
    <text evidence="8">The sequence shown here is derived from an EMBL/GenBank/DDBJ whole genome shotgun (WGS) entry which is preliminary data.</text>
</comment>
<comment type="function">
    <text evidence="1">May play an important role in spermatogenesis and/or testis development.</text>
</comment>
<keyword evidence="3" id="KW-0217">Developmental protein</keyword>
<dbReference type="STRING" id="1661398.A0A482W8S2"/>
<proteinExistence type="predicted"/>
<gene>
    <name evidence="8" type="ORF">BDFB_010265</name>
</gene>
<evidence type="ECO:0000256" key="2">
    <source>
        <dbReference type="ARBA" id="ARBA00022245"/>
    </source>
</evidence>
<keyword evidence="4" id="KW-0597">Phosphoprotein</keyword>
<evidence type="ECO:0000313" key="8">
    <source>
        <dbReference type="EMBL" id="RZC40778.1"/>
    </source>
</evidence>
<evidence type="ECO:0000256" key="6">
    <source>
        <dbReference type="ARBA" id="ARBA00022871"/>
    </source>
</evidence>
<name>A0A482W8S2_ASBVE</name>
<keyword evidence="6" id="KW-0744">Spermatogenesis</keyword>
<reference evidence="8 9" key="1">
    <citation type="submission" date="2017-03" db="EMBL/GenBank/DDBJ databases">
        <title>Genome of the blue death feigning beetle - Asbolus verrucosus.</title>
        <authorList>
            <person name="Rider S.D."/>
        </authorList>
    </citation>
    <scope>NUCLEOTIDE SEQUENCE [LARGE SCALE GENOMIC DNA]</scope>
    <source>
        <strain evidence="8">Butters</strain>
        <tissue evidence="8">Head and leg muscle</tissue>
    </source>
</reference>
<evidence type="ECO:0000313" key="9">
    <source>
        <dbReference type="Proteomes" id="UP000292052"/>
    </source>
</evidence>